<evidence type="ECO:0000256" key="1">
    <source>
        <dbReference type="SAM" id="Phobius"/>
    </source>
</evidence>
<dbReference type="EMBL" id="JAKOGI010000969">
    <property type="protein sequence ID" value="KAJ8428784.1"/>
    <property type="molecule type" value="Genomic_DNA"/>
</dbReference>
<evidence type="ECO:0000313" key="2">
    <source>
        <dbReference type="EMBL" id="KAJ8428784.1"/>
    </source>
</evidence>
<proteinExistence type="predicted"/>
<keyword evidence="3" id="KW-1185">Reference proteome</keyword>
<keyword evidence="1" id="KW-0812">Transmembrane</keyword>
<feature type="transmembrane region" description="Helical" evidence="1">
    <location>
        <begin position="247"/>
        <end position="265"/>
    </location>
</feature>
<sequence>MLDAFYVSLFLYDLCSNLIQAVYEHWCLEINTPYTSKAEGHTGKLTIEQWIPFWFRGPRKYHVSKKLISSKRQENTSILGDTLASTHLSSIGSRRLLQMITSYQELTLLIFLSLTIVKTTLSWMVPKEKKVISGVNILKDECVLGSKPKLKIVQFGKPLKFCVPLIEDDSYHTLSSQQYLHPRIPIQSTAPSTKVTNEIKEHFEPSPTKICRQKFKFIINCSIDGYDKLPIGVCKPSSKRYLSFPTVYLIFILLLCFVLFCFFKINGESDNVNFKEELAHIPPPLQSHYFPSIEQIQPFIICPLNDDEVKFTSRANISVLIRILSECSIRPYLTSIPFDGLPSLKGDFKSNYAINF</sequence>
<dbReference type="Proteomes" id="UP001153076">
    <property type="component" value="Unassembled WGS sequence"/>
</dbReference>
<gene>
    <name evidence="2" type="ORF">Cgig2_006258</name>
</gene>
<comment type="caution">
    <text evidence="2">The sequence shown here is derived from an EMBL/GenBank/DDBJ whole genome shotgun (WGS) entry which is preliminary data.</text>
</comment>
<protein>
    <submittedName>
        <fullName evidence="2">Uncharacterized protein</fullName>
    </submittedName>
</protein>
<keyword evidence="1" id="KW-1133">Transmembrane helix</keyword>
<dbReference type="OrthoDB" id="6205933at2759"/>
<evidence type="ECO:0000313" key="3">
    <source>
        <dbReference type="Proteomes" id="UP001153076"/>
    </source>
</evidence>
<dbReference type="AlphaFoldDB" id="A0A9Q1JPT7"/>
<reference evidence="2" key="1">
    <citation type="submission" date="2022-04" db="EMBL/GenBank/DDBJ databases">
        <title>Carnegiea gigantea Genome sequencing and assembly v2.</title>
        <authorList>
            <person name="Copetti D."/>
            <person name="Sanderson M.J."/>
            <person name="Burquez A."/>
            <person name="Wojciechowski M.F."/>
        </authorList>
    </citation>
    <scope>NUCLEOTIDE SEQUENCE</scope>
    <source>
        <strain evidence="2">SGP5-SGP5p</strain>
        <tissue evidence="2">Aerial part</tissue>
    </source>
</reference>
<keyword evidence="1" id="KW-0472">Membrane</keyword>
<name>A0A9Q1JPT7_9CARY</name>
<organism evidence="2 3">
    <name type="scientific">Carnegiea gigantea</name>
    <dbReference type="NCBI Taxonomy" id="171969"/>
    <lineage>
        <taxon>Eukaryota</taxon>
        <taxon>Viridiplantae</taxon>
        <taxon>Streptophyta</taxon>
        <taxon>Embryophyta</taxon>
        <taxon>Tracheophyta</taxon>
        <taxon>Spermatophyta</taxon>
        <taxon>Magnoliopsida</taxon>
        <taxon>eudicotyledons</taxon>
        <taxon>Gunneridae</taxon>
        <taxon>Pentapetalae</taxon>
        <taxon>Caryophyllales</taxon>
        <taxon>Cactineae</taxon>
        <taxon>Cactaceae</taxon>
        <taxon>Cactoideae</taxon>
        <taxon>Echinocereeae</taxon>
        <taxon>Carnegiea</taxon>
    </lineage>
</organism>
<accession>A0A9Q1JPT7</accession>